<sequence>MNGRILHIEGTFTQSNLDCLVSLVYAPNAGNLKNELWTYLVTFRDSVSKPWCLAGDFNETLFPSDRKGGSQITSSMTRFKDCIDGCNLIELPLNGRKFTWSRGNTASRIDRVFLSGDWLQAFPSSTLFGLSQYISDHRPLHLLLDSANWGPKPFRFMNCWWLASDFRTMIQSFWSSITPSKSGIRQMVPTLKMLKERCRQWSKDTVGSLKSRIEELELEADSMERQNECRVLTTDELIRNNSIASRLKILYRAQESAWHQKSRIQWCKLGDKNTRFFHLVATTRQKKNQLACLEVDAHTCNFMAQLLRCKQDQLPLMYLGLPIGGNMARVSLWNPILRNISCRLASWKGRFLSIGGRLCLIKSVLSNLPIYYLSLFPMPAMVASKIDQKLRSFLWSGNEERNKICNVSWATVYLPKHAGGLGISSLRGKNTALLFKWLWRFGLEESTL</sequence>
<dbReference type="InterPro" id="IPR018116">
    <property type="entry name" value="Somatotropin_CS"/>
</dbReference>
<protein>
    <recommendedName>
        <fullName evidence="1">Endonuclease/exonuclease/phosphatase domain-containing protein</fullName>
    </recommendedName>
</protein>
<dbReference type="Proteomes" id="UP000886885">
    <property type="component" value="Chromosome 6A"/>
</dbReference>
<name>A0A8X8CRC0_POPTO</name>
<dbReference type="EMBL" id="JAAWWB010000011">
    <property type="protein sequence ID" value="KAG6772866.1"/>
    <property type="molecule type" value="Genomic_DNA"/>
</dbReference>
<reference evidence="2" key="1">
    <citation type="journal article" date="2020" name="bioRxiv">
        <title>Hybrid origin of Populus tomentosa Carr. identified through genome sequencing and phylogenomic analysis.</title>
        <authorList>
            <person name="An X."/>
            <person name="Gao K."/>
            <person name="Chen Z."/>
            <person name="Li J."/>
            <person name="Yang X."/>
            <person name="Yang X."/>
            <person name="Zhou J."/>
            <person name="Guo T."/>
            <person name="Zhao T."/>
            <person name="Huang S."/>
            <person name="Miao D."/>
            <person name="Khan W.U."/>
            <person name="Rao P."/>
            <person name="Ye M."/>
            <person name="Lei B."/>
            <person name="Liao W."/>
            <person name="Wang J."/>
            <person name="Ji L."/>
            <person name="Li Y."/>
            <person name="Guo B."/>
            <person name="Mustafa N.S."/>
            <person name="Li S."/>
            <person name="Yun Q."/>
            <person name="Keller S.R."/>
            <person name="Mao J."/>
            <person name="Zhang R."/>
            <person name="Strauss S.H."/>
        </authorList>
    </citation>
    <scope>NUCLEOTIDE SEQUENCE</scope>
    <source>
        <strain evidence="2">GM15</strain>
        <tissue evidence="2">Leaf</tissue>
    </source>
</reference>
<dbReference type="GO" id="GO:0005576">
    <property type="term" value="C:extracellular region"/>
    <property type="evidence" value="ECO:0007669"/>
    <property type="project" value="InterPro"/>
</dbReference>
<gene>
    <name evidence="2" type="ORF">POTOM_024292</name>
</gene>
<dbReference type="OrthoDB" id="1743609at2759"/>
<dbReference type="InterPro" id="IPR005135">
    <property type="entry name" value="Endo/exonuclease/phosphatase"/>
</dbReference>
<feature type="domain" description="Endonuclease/exonuclease/phosphatase" evidence="1">
    <location>
        <begin position="35"/>
        <end position="137"/>
    </location>
</feature>
<dbReference type="GO" id="GO:0005179">
    <property type="term" value="F:hormone activity"/>
    <property type="evidence" value="ECO:0007669"/>
    <property type="project" value="InterPro"/>
</dbReference>
<dbReference type="PANTHER" id="PTHR33116">
    <property type="entry name" value="REVERSE TRANSCRIPTASE ZINC-BINDING DOMAIN-CONTAINING PROTEIN-RELATED-RELATED"/>
    <property type="match status" value="1"/>
</dbReference>
<keyword evidence="3" id="KW-1185">Reference proteome</keyword>
<evidence type="ECO:0000259" key="1">
    <source>
        <dbReference type="Pfam" id="PF03372"/>
    </source>
</evidence>
<dbReference type="PANTHER" id="PTHR33116:SF75">
    <property type="entry name" value="RIBONUCLEASE H PROTEIN"/>
    <property type="match status" value="1"/>
</dbReference>
<comment type="caution">
    <text evidence="2">The sequence shown here is derived from an EMBL/GenBank/DDBJ whole genome shotgun (WGS) entry which is preliminary data.</text>
</comment>
<dbReference type="PROSITE" id="PS00338">
    <property type="entry name" value="SOMATOTROPIN_2"/>
    <property type="match status" value="1"/>
</dbReference>
<dbReference type="Pfam" id="PF03372">
    <property type="entry name" value="Exo_endo_phos"/>
    <property type="match status" value="1"/>
</dbReference>
<dbReference type="AlphaFoldDB" id="A0A8X8CRC0"/>
<organism evidence="2 3">
    <name type="scientific">Populus tomentosa</name>
    <name type="common">Chinese white poplar</name>
    <dbReference type="NCBI Taxonomy" id="118781"/>
    <lineage>
        <taxon>Eukaryota</taxon>
        <taxon>Viridiplantae</taxon>
        <taxon>Streptophyta</taxon>
        <taxon>Embryophyta</taxon>
        <taxon>Tracheophyta</taxon>
        <taxon>Spermatophyta</taxon>
        <taxon>Magnoliopsida</taxon>
        <taxon>eudicotyledons</taxon>
        <taxon>Gunneridae</taxon>
        <taxon>Pentapetalae</taxon>
        <taxon>rosids</taxon>
        <taxon>fabids</taxon>
        <taxon>Malpighiales</taxon>
        <taxon>Salicaceae</taxon>
        <taxon>Saliceae</taxon>
        <taxon>Populus</taxon>
    </lineage>
</organism>
<evidence type="ECO:0000313" key="3">
    <source>
        <dbReference type="Proteomes" id="UP000886885"/>
    </source>
</evidence>
<accession>A0A8X8CRC0</accession>
<proteinExistence type="predicted"/>
<dbReference type="GO" id="GO:0003824">
    <property type="term" value="F:catalytic activity"/>
    <property type="evidence" value="ECO:0007669"/>
    <property type="project" value="InterPro"/>
</dbReference>
<evidence type="ECO:0000313" key="2">
    <source>
        <dbReference type="EMBL" id="KAG6772866.1"/>
    </source>
</evidence>